<keyword evidence="5 8" id="KW-0812">Transmembrane</keyword>
<evidence type="ECO:0000256" key="6">
    <source>
        <dbReference type="ARBA" id="ARBA00022989"/>
    </source>
</evidence>
<dbReference type="Gene3D" id="1.10.3470.10">
    <property type="entry name" value="ABC transporter involved in vitamin B12 uptake, BtuC"/>
    <property type="match status" value="1"/>
</dbReference>
<feature type="transmembrane region" description="Helical" evidence="8">
    <location>
        <begin position="175"/>
        <end position="197"/>
    </location>
</feature>
<feature type="transmembrane region" description="Helical" evidence="8">
    <location>
        <begin position="79"/>
        <end position="100"/>
    </location>
</feature>
<feature type="transmembrane region" description="Helical" evidence="8">
    <location>
        <begin position="294"/>
        <end position="314"/>
    </location>
</feature>
<dbReference type="AlphaFoldDB" id="A0A6I6MKU3"/>
<dbReference type="InterPro" id="IPR000522">
    <property type="entry name" value="ABC_transptr_permease_BtuC"/>
</dbReference>
<keyword evidence="6 8" id="KW-1133">Transmembrane helix</keyword>
<feature type="transmembrane region" description="Helical" evidence="8">
    <location>
        <begin position="106"/>
        <end position="125"/>
    </location>
</feature>
<name>A0A6I6MKU3_9CAUL</name>
<feature type="transmembrane region" description="Helical" evidence="8">
    <location>
        <begin position="132"/>
        <end position="155"/>
    </location>
</feature>
<dbReference type="Pfam" id="PF01032">
    <property type="entry name" value="FecCD"/>
    <property type="match status" value="1"/>
</dbReference>
<sequence length="320" mass="31409">MNASLRASFVLALIGAVALAAGLALGPVATSILATDETSRVIVWEIRFPRSLTAWLVGAALGLSGAALQGLLRNPLADSGVLGLSGFAALGAVIAFAFGFAAFAPLLALLFALLAAMLVTTLGWAARGPASLVLIGVGLSSFAGGLIALALNLAPNPGALADLVNWTLGSVEGRSLEHVALVAGFLVVGAAFIFAAARGLQALTLGEEAAAAIGANLTRTRTLVVLGAAACTGGATAVAGVIGFVGIAAPHLVRALAGHDPARLLLPSALAGGAMLVCADVAVRLLPTDTELKLGVAAALIGGPVFALIAARLASRGGDA</sequence>
<dbReference type="GO" id="GO:0022857">
    <property type="term" value="F:transmembrane transporter activity"/>
    <property type="evidence" value="ECO:0007669"/>
    <property type="project" value="InterPro"/>
</dbReference>
<keyword evidence="10" id="KW-1185">Reference proteome</keyword>
<evidence type="ECO:0000313" key="9">
    <source>
        <dbReference type="EMBL" id="QGZ93257.1"/>
    </source>
</evidence>
<keyword evidence="3" id="KW-0813">Transport</keyword>
<dbReference type="CDD" id="cd06550">
    <property type="entry name" value="TM_ABC_iron-siderophores_like"/>
    <property type="match status" value="1"/>
</dbReference>
<gene>
    <name evidence="9" type="ORF">DSM104635_00065</name>
</gene>
<dbReference type="PANTHER" id="PTHR30472">
    <property type="entry name" value="FERRIC ENTEROBACTIN TRANSPORT SYSTEM PERMEASE PROTEIN"/>
    <property type="match status" value="1"/>
</dbReference>
<organism evidence="9 10">
    <name type="scientific">Terricaulis silvestris</name>
    <dbReference type="NCBI Taxonomy" id="2686094"/>
    <lineage>
        <taxon>Bacteria</taxon>
        <taxon>Pseudomonadati</taxon>
        <taxon>Pseudomonadota</taxon>
        <taxon>Alphaproteobacteria</taxon>
        <taxon>Caulobacterales</taxon>
        <taxon>Caulobacteraceae</taxon>
        <taxon>Terricaulis</taxon>
    </lineage>
</organism>
<feature type="transmembrane region" description="Helical" evidence="8">
    <location>
        <begin position="269"/>
        <end position="287"/>
    </location>
</feature>
<protein>
    <submittedName>
        <fullName evidence="9">Putative ABC transporter permease protein</fullName>
    </submittedName>
</protein>
<keyword evidence="4" id="KW-1003">Cell membrane</keyword>
<evidence type="ECO:0000256" key="8">
    <source>
        <dbReference type="SAM" id="Phobius"/>
    </source>
</evidence>
<comment type="similarity">
    <text evidence="2">Belongs to the binding-protein-dependent transport system permease family. FecCD subfamily.</text>
</comment>
<feature type="transmembrane region" description="Helical" evidence="8">
    <location>
        <begin position="223"/>
        <end position="249"/>
    </location>
</feature>
<evidence type="ECO:0000256" key="1">
    <source>
        <dbReference type="ARBA" id="ARBA00004651"/>
    </source>
</evidence>
<dbReference type="InterPro" id="IPR037294">
    <property type="entry name" value="ABC_BtuC-like"/>
</dbReference>
<evidence type="ECO:0000256" key="3">
    <source>
        <dbReference type="ARBA" id="ARBA00022448"/>
    </source>
</evidence>
<evidence type="ECO:0000256" key="5">
    <source>
        <dbReference type="ARBA" id="ARBA00022692"/>
    </source>
</evidence>
<evidence type="ECO:0000313" key="10">
    <source>
        <dbReference type="Proteomes" id="UP000431269"/>
    </source>
</evidence>
<dbReference type="RefSeq" id="WP_158764269.1">
    <property type="nucleotide sequence ID" value="NZ_CP047045.1"/>
</dbReference>
<evidence type="ECO:0000256" key="4">
    <source>
        <dbReference type="ARBA" id="ARBA00022475"/>
    </source>
</evidence>
<keyword evidence="7 8" id="KW-0472">Membrane</keyword>
<reference evidence="10" key="1">
    <citation type="submission" date="2019-12" db="EMBL/GenBank/DDBJ databases">
        <title>Complete genome of Terracaulis silvestris 0127_4.</title>
        <authorList>
            <person name="Vieira S."/>
            <person name="Riedel T."/>
            <person name="Sproer C."/>
            <person name="Pascual J."/>
            <person name="Boedeker C."/>
            <person name="Overmann J."/>
        </authorList>
    </citation>
    <scope>NUCLEOTIDE SEQUENCE [LARGE SCALE GENOMIC DNA]</scope>
    <source>
        <strain evidence="10">0127_4</strain>
    </source>
</reference>
<feature type="transmembrane region" description="Helical" evidence="8">
    <location>
        <begin position="54"/>
        <end position="72"/>
    </location>
</feature>
<dbReference type="PANTHER" id="PTHR30472:SF25">
    <property type="entry name" value="ABC TRANSPORTER PERMEASE PROTEIN MJ0876-RELATED"/>
    <property type="match status" value="1"/>
</dbReference>
<dbReference type="EMBL" id="CP047045">
    <property type="protein sequence ID" value="QGZ93257.1"/>
    <property type="molecule type" value="Genomic_DNA"/>
</dbReference>
<proteinExistence type="inferred from homology"/>
<accession>A0A6I6MKU3</accession>
<dbReference type="Proteomes" id="UP000431269">
    <property type="component" value="Chromosome"/>
</dbReference>
<evidence type="ECO:0000256" key="2">
    <source>
        <dbReference type="ARBA" id="ARBA00007935"/>
    </source>
</evidence>
<comment type="subcellular location">
    <subcellularLocation>
        <location evidence="1">Cell membrane</location>
        <topology evidence="1">Multi-pass membrane protein</topology>
    </subcellularLocation>
</comment>
<dbReference type="KEGG" id="tsv:DSM104635_00065"/>
<evidence type="ECO:0000256" key="7">
    <source>
        <dbReference type="ARBA" id="ARBA00023136"/>
    </source>
</evidence>
<dbReference type="GO" id="GO:0005886">
    <property type="term" value="C:plasma membrane"/>
    <property type="evidence" value="ECO:0007669"/>
    <property type="project" value="UniProtKB-SubCell"/>
</dbReference>
<dbReference type="SUPFAM" id="SSF81345">
    <property type="entry name" value="ABC transporter involved in vitamin B12 uptake, BtuC"/>
    <property type="match status" value="1"/>
</dbReference>